<proteinExistence type="inferred from homology"/>
<keyword evidence="1" id="KW-0281">Fimbrium</keyword>
<keyword evidence="4" id="KW-1185">Reference proteome</keyword>
<dbReference type="EMBL" id="CP076680">
    <property type="protein sequence ID" value="QWU99680.1"/>
    <property type="molecule type" value="Genomic_DNA"/>
</dbReference>
<dbReference type="AlphaFoldDB" id="A0AAJ4NPW2"/>
<evidence type="ECO:0000256" key="1">
    <source>
        <dbReference type="RuleBase" id="RU000389"/>
    </source>
</evidence>
<dbReference type="PROSITE" id="PS00409">
    <property type="entry name" value="PROKAR_NTER_METHYL"/>
    <property type="match status" value="1"/>
</dbReference>
<dbReference type="Pfam" id="PF07963">
    <property type="entry name" value="N_methyl"/>
    <property type="match status" value="1"/>
</dbReference>
<reference evidence="3 4" key="1">
    <citation type="submission" date="2021-06" db="EMBL/GenBank/DDBJ databases">
        <title>Ulceroglandular infection and bacteremia caused by Francisella salimarina in an immunocompromised patient, France.</title>
        <authorList>
            <person name="Hennebique A."/>
            <person name="Caspar Y."/>
            <person name="Maurin M."/>
            <person name="Boisset S."/>
            <person name="Pelloux I."/>
            <person name="Gallego-Hernanz M.P."/>
            <person name="Burucoa C."/>
            <person name="Cazenave-Roblot F."/>
            <person name="Plouzeau C."/>
            <person name="Rammaert B."/>
        </authorList>
    </citation>
    <scope>NUCLEOTIDE SEQUENCE [LARGE SCALE GENOMIC DNA]</scope>
    <source>
        <strain evidence="3 4">CHUGA-F75</strain>
    </source>
</reference>
<dbReference type="Proteomes" id="UP000683421">
    <property type="component" value="Chromosome"/>
</dbReference>
<keyword evidence="2" id="KW-0812">Transmembrane</keyword>
<dbReference type="Pfam" id="PF00114">
    <property type="entry name" value="Pilin"/>
    <property type="match status" value="1"/>
</dbReference>
<evidence type="ECO:0000256" key="2">
    <source>
        <dbReference type="SAM" id="Phobius"/>
    </source>
</evidence>
<evidence type="ECO:0000313" key="4">
    <source>
        <dbReference type="Proteomes" id="UP000683421"/>
    </source>
</evidence>
<dbReference type="NCBIfam" id="TIGR02532">
    <property type="entry name" value="IV_pilin_GFxxxE"/>
    <property type="match status" value="1"/>
</dbReference>
<organism evidence="3 4">
    <name type="scientific">Francisella salimarina</name>
    <dbReference type="NCBI Taxonomy" id="2599927"/>
    <lineage>
        <taxon>Bacteria</taxon>
        <taxon>Pseudomonadati</taxon>
        <taxon>Pseudomonadota</taxon>
        <taxon>Gammaproteobacteria</taxon>
        <taxon>Thiotrichales</taxon>
        <taxon>Francisellaceae</taxon>
        <taxon>Francisella</taxon>
    </lineage>
</organism>
<evidence type="ECO:0000313" key="3">
    <source>
        <dbReference type="EMBL" id="QWU99680.1"/>
    </source>
</evidence>
<dbReference type="GO" id="GO:0009289">
    <property type="term" value="C:pilus"/>
    <property type="evidence" value="ECO:0007669"/>
    <property type="project" value="InterPro"/>
</dbReference>
<name>A0AAJ4NPW2_9GAMM</name>
<dbReference type="RefSeq" id="WP_216692381.1">
    <property type="nucleotide sequence ID" value="NZ_CP076680.1"/>
</dbReference>
<feature type="transmembrane region" description="Helical" evidence="2">
    <location>
        <begin position="12"/>
        <end position="32"/>
    </location>
</feature>
<dbReference type="InterPro" id="IPR001082">
    <property type="entry name" value="Pilin"/>
</dbReference>
<dbReference type="InterPro" id="IPR012902">
    <property type="entry name" value="N_methyl_site"/>
</dbReference>
<keyword evidence="2" id="KW-1133">Transmembrane helix</keyword>
<dbReference type="KEGG" id="fsr:KQR59_02015"/>
<comment type="similarity">
    <text evidence="1">Belongs to the N-Me-Phe pilin family.</text>
</comment>
<gene>
    <name evidence="3" type="ORF">KQR59_02015</name>
</gene>
<protein>
    <submittedName>
        <fullName evidence="3">Prepilin-type N-terminal cleavage/methylation domain-containing protein</fullName>
    </submittedName>
</protein>
<sequence length="160" mass="15899">MKKKIQKGFSLVELMVVIAIIAILAAVAIPMYSNYTTRAKIGTALASVGGLKAQVAENLANSVNGDSNVTYVGEQKTGMAYGTGVNAAGDITLTFTSPVSGSVVLSPNNNGGSVTWNCISTSSAISSSGSAVNASSPALGGTATQAEIAQALLPSPCTGA</sequence>
<keyword evidence="2" id="KW-0472">Membrane</keyword>
<dbReference type="GO" id="GO:0007155">
    <property type="term" value="P:cell adhesion"/>
    <property type="evidence" value="ECO:0007669"/>
    <property type="project" value="InterPro"/>
</dbReference>
<accession>A0AAJ4NPW2</accession>